<dbReference type="Proteomes" id="UP000295345">
    <property type="component" value="Unassembled WGS sequence"/>
</dbReference>
<evidence type="ECO:0000313" key="3">
    <source>
        <dbReference type="EMBL" id="TDC75755.1"/>
    </source>
</evidence>
<feature type="compositionally biased region" description="Basic and acidic residues" evidence="1">
    <location>
        <begin position="18"/>
        <end position="27"/>
    </location>
</feature>
<evidence type="ECO:0000313" key="4">
    <source>
        <dbReference type="Proteomes" id="UP000295345"/>
    </source>
</evidence>
<feature type="region of interest" description="Disordered" evidence="1">
    <location>
        <begin position="1"/>
        <end position="47"/>
    </location>
</feature>
<evidence type="ECO:0000256" key="1">
    <source>
        <dbReference type="SAM" id="MobiDB-lite"/>
    </source>
</evidence>
<proteinExistence type="predicted"/>
<dbReference type="OrthoDB" id="5516749at2"/>
<feature type="domain" description="N-acetyltransferase" evidence="2">
    <location>
        <begin position="53"/>
        <end position="200"/>
    </location>
</feature>
<feature type="compositionally biased region" description="Low complexity" evidence="1">
    <location>
        <begin position="7"/>
        <end position="17"/>
    </location>
</feature>
<organism evidence="3 4">
    <name type="scientific">Streptomyces hainanensis</name>
    <dbReference type="NCBI Taxonomy" id="402648"/>
    <lineage>
        <taxon>Bacteria</taxon>
        <taxon>Bacillati</taxon>
        <taxon>Actinomycetota</taxon>
        <taxon>Actinomycetes</taxon>
        <taxon>Kitasatosporales</taxon>
        <taxon>Streptomycetaceae</taxon>
        <taxon>Streptomyces</taxon>
    </lineage>
</organism>
<dbReference type="InterPro" id="IPR016181">
    <property type="entry name" value="Acyl_CoA_acyltransferase"/>
</dbReference>
<evidence type="ECO:0000259" key="2">
    <source>
        <dbReference type="PROSITE" id="PS51186"/>
    </source>
</evidence>
<dbReference type="InterPro" id="IPR000182">
    <property type="entry name" value="GNAT_dom"/>
</dbReference>
<dbReference type="Pfam" id="PF13302">
    <property type="entry name" value="Acetyltransf_3"/>
    <property type="match status" value="1"/>
</dbReference>
<accession>A0A4V2Y3A4</accession>
<keyword evidence="4" id="KW-1185">Reference proteome</keyword>
<keyword evidence="3" id="KW-0808">Transferase</keyword>
<gene>
    <name evidence="3" type="ORF">E1283_11455</name>
</gene>
<dbReference type="EMBL" id="SMKI01000095">
    <property type="protein sequence ID" value="TDC75755.1"/>
    <property type="molecule type" value="Genomic_DNA"/>
</dbReference>
<sequence length="214" mass="22527">MADSDVPSGPIGIPRQGPRGDGHDQRYGHGRRPAPGGGAPRDGGSAPDMTELFLLRAAGPVDLEAALALHRRCTPATLAGRYHGPLDEADDYLPHLLDPRHGRALAARTVSGRLVGLGHLLWDGAEAEVALLVEDAWQRRGVGSSLLSALVEMASREQREEVYAVCRPADPGMAAVMRAVGLSVERHPEEDALVLSARLTALPTAAASPARARG</sequence>
<dbReference type="Gene3D" id="3.40.630.30">
    <property type="match status" value="1"/>
</dbReference>
<dbReference type="SUPFAM" id="SSF55729">
    <property type="entry name" value="Acyl-CoA N-acyltransferases (Nat)"/>
    <property type="match status" value="1"/>
</dbReference>
<protein>
    <submittedName>
        <fullName evidence="3">GNAT family N-acetyltransferase</fullName>
    </submittedName>
</protein>
<dbReference type="GO" id="GO:0016747">
    <property type="term" value="F:acyltransferase activity, transferring groups other than amino-acyl groups"/>
    <property type="evidence" value="ECO:0007669"/>
    <property type="project" value="InterPro"/>
</dbReference>
<name>A0A4V2Y3A4_9ACTN</name>
<comment type="caution">
    <text evidence="3">The sequence shown here is derived from an EMBL/GenBank/DDBJ whole genome shotgun (WGS) entry which is preliminary data.</text>
</comment>
<dbReference type="AlphaFoldDB" id="A0A4V2Y3A4"/>
<dbReference type="PROSITE" id="PS51186">
    <property type="entry name" value="GNAT"/>
    <property type="match status" value="1"/>
</dbReference>
<dbReference type="CDD" id="cd04301">
    <property type="entry name" value="NAT_SF"/>
    <property type="match status" value="1"/>
</dbReference>
<reference evidence="3 4" key="1">
    <citation type="submission" date="2019-03" db="EMBL/GenBank/DDBJ databases">
        <title>Draft genome sequences of novel Actinobacteria.</title>
        <authorList>
            <person name="Sahin N."/>
            <person name="Ay H."/>
            <person name="Saygin H."/>
        </authorList>
    </citation>
    <scope>NUCLEOTIDE SEQUENCE [LARGE SCALE GENOMIC DNA]</scope>
    <source>
        <strain evidence="3 4">DSM 41900</strain>
    </source>
</reference>